<dbReference type="RefSeq" id="WP_246128307.1">
    <property type="nucleotide sequence ID" value="NZ_CP036299.1"/>
</dbReference>
<keyword evidence="4" id="KW-0560">Oxidoreductase</keyword>
<dbReference type="GO" id="GO:0020037">
    <property type="term" value="F:heme binding"/>
    <property type="evidence" value="ECO:0007669"/>
    <property type="project" value="InterPro"/>
</dbReference>
<evidence type="ECO:0000313" key="5">
    <source>
        <dbReference type="Proteomes" id="UP000315349"/>
    </source>
</evidence>
<evidence type="ECO:0000256" key="1">
    <source>
        <dbReference type="ARBA" id="ARBA00022617"/>
    </source>
</evidence>
<organism evidence="4 5">
    <name type="scientific">Planctopirus ephydatiae</name>
    <dbReference type="NCBI Taxonomy" id="2528019"/>
    <lineage>
        <taxon>Bacteria</taxon>
        <taxon>Pseudomonadati</taxon>
        <taxon>Planctomycetota</taxon>
        <taxon>Planctomycetia</taxon>
        <taxon>Planctomycetales</taxon>
        <taxon>Planctomycetaceae</taxon>
        <taxon>Planctopirus</taxon>
    </lineage>
</organism>
<name>A0A518GU96_9PLAN</name>
<reference evidence="4 5" key="1">
    <citation type="submission" date="2019-02" db="EMBL/GenBank/DDBJ databases">
        <title>Deep-cultivation of Planctomycetes and their phenomic and genomic characterization uncovers novel biology.</title>
        <authorList>
            <person name="Wiegand S."/>
            <person name="Jogler M."/>
            <person name="Boedeker C."/>
            <person name="Pinto D."/>
            <person name="Vollmers J."/>
            <person name="Rivas-Marin E."/>
            <person name="Kohn T."/>
            <person name="Peeters S.H."/>
            <person name="Heuer A."/>
            <person name="Rast P."/>
            <person name="Oberbeckmann S."/>
            <person name="Bunk B."/>
            <person name="Jeske O."/>
            <person name="Meyerdierks A."/>
            <person name="Storesund J.E."/>
            <person name="Kallscheuer N."/>
            <person name="Luecker S."/>
            <person name="Lage O.M."/>
            <person name="Pohl T."/>
            <person name="Merkel B.J."/>
            <person name="Hornburger P."/>
            <person name="Mueller R.-W."/>
            <person name="Bruemmer F."/>
            <person name="Labrenz M."/>
            <person name="Spormann A.M."/>
            <person name="Op den Camp H."/>
            <person name="Overmann J."/>
            <person name="Amann R."/>
            <person name="Jetten M.S.M."/>
            <person name="Mascher T."/>
            <person name="Medema M.H."/>
            <person name="Devos D.P."/>
            <person name="Kaster A.-K."/>
            <person name="Ovreas L."/>
            <person name="Rohde M."/>
            <person name="Galperin M.Y."/>
            <person name="Jogler C."/>
        </authorList>
    </citation>
    <scope>NUCLEOTIDE SEQUENCE [LARGE SCALE GENOMIC DNA]</scope>
    <source>
        <strain evidence="4 5">Spb1</strain>
    </source>
</reference>
<dbReference type="Pfam" id="PF06778">
    <property type="entry name" value="Chlor_dismutase"/>
    <property type="match status" value="1"/>
</dbReference>
<sequence length="254" mass="28393">MTERPQDSVNTNSSRRRFLGGGVAGLVVGLQTSASLAASPPEGKSSTTNISAVDQSKVEAVHAVNSRLFSFCGGLTGDWMVTSVRAICGETLPDAERLHIHQGLGNAHEALSSDTKWCLRGVTSNDRYVTRPEKELLVAKQAPLGRATATHAALIPIRKSAAWWAMTQDERRALFEEESQHIKIGMDYLPAIARRLYHCRDLESKEPFDFLTFFDFAPSDEPLFDRMLERLRSTREWSFVDREVDIRMKKVTPT</sequence>
<dbReference type="EMBL" id="CP036299">
    <property type="protein sequence ID" value="QDV32146.1"/>
    <property type="molecule type" value="Genomic_DNA"/>
</dbReference>
<dbReference type="AlphaFoldDB" id="A0A518GU96"/>
<evidence type="ECO:0000256" key="3">
    <source>
        <dbReference type="ARBA" id="ARBA00023004"/>
    </source>
</evidence>
<keyword evidence="5" id="KW-1185">Reference proteome</keyword>
<dbReference type="Gene3D" id="3.30.70.3420">
    <property type="match status" value="1"/>
</dbReference>
<dbReference type="SUPFAM" id="SSF54909">
    <property type="entry name" value="Dimeric alpha+beta barrel"/>
    <property type="match status" value="1"/>
</dbReference>
<gene>
    <name evidence="4" type="ORF">Spb1_40950</name>
</gene>
<dbReference type="InterPro" id="IPR011008">
    <property type="entry name" value="Dimeric_a/b-barrel"/>
</dbReference>
<proteinExistence type="predicted"/>
<dbReference type="Proteomes" id="UP000315349">
    <property type="component" value="Chromosome"/>
</dbReference>
<dbReference type="InterPro" id="IPR010644">
    <property type="entry name" value="ChdC/CLD"/>
</dbReference>
<keyword evidence="1" id="KW-0349">Heme</keyword>
<accession>A0A518GU96</accession>
<keyword evidence="3" id="KW-0408">Iron</keyword>
<dbReference type="InterPro" id="IPR006311">
    <property type="entry name" value="TAT_signal"/>
</dbReference>
<dbReference type="GO" id="GO:0050587">
    <property type="term" value="F:chlorite O2-lyase activity"/>
    <property type="evidence" value="ECO:0007669"/>
    <property type="project" value="UniProtKB-EC"/>
</dbReference>
<dbReference type="KEGG" id="peh:Spb1_40950"/>
<dbReference type="EC" id="1.13.11.49" evidence="4"/>
<dbReference type="GO" id="GO:0046872">
    <property type="term" value="F:metal ion binding"/>
    <property type="evidence" value="ECO:0007669"/>
    <property type="project" value="UniProtKB-KW"/>
</dbReference>
<protein>
    <submittedName>
        <fullName evidence="4">Chlorite dismutase</fullName>
        <ecNumber evidence="4">1.13.11.49</ecNumber>
    </submittedName>
</protein>
<evidence type="ECO:0000256" key="2">
    <source>
        <dbReference type="ARBA" id="ARBA00022723"/>
    </source>
</evidence>
<evidence type="ECO:0000313" key="4">
    <source>
        <dbReference type="EMBL" id="QDV32146.1"/>
    </source>
</evidence>
<keyword evidence="2" id="KW-0479">Metal-binding</keyword>
<dbReference type="PROSITE" id="PS51318">
    <property type="entry name" value="TAT"/>
    <property type="match status" value="1"/>
</dbReference>